<proteinExistence type="predicted"/>
<evidence type="ECO:0000313" key="6">
    <source>
        <dbReference type="Proteomes" id="UP000240418"/>
    </source>
</evidence>
<comment type="caution">
    <text evidence="5">The sequence shown here is derived from an EMBL/GenBank/DDBJ whole genome shotgun (WGS) entry which is preliminary data.</text>
</comment>
<dbReference type="CDD" id="cd00840">
    <property type="entry name" value="MPP_Mre11_N"/>
    <property type="match status" value="1"/>
</dbReference>
<dbReference type="GO" id="GO:0004527">
    <property type="term" value="F:exonuclease activity"/>
    <property type="evidence" value="ECO:0007669"/>
    <property type="project" value="UniProtKB-KW"/>
</dbReference>
<gene>
    <name evidence="5" type="ORF">CLV88_12313</name>
</gene>
<evidence type="ECO:0000256" key="3">
    <source>
        <dbReference type="ARBA" id="ARBA00022839"/>
    </source>
</evidence>
<protein>
    <submittedName>
        <fullName evidence="5">DNA repair exonuclease SbcCD nuclease subunit</fullName>
    </submittedName>
</protein>
<evidence type="ECO:0000256" key="2">
    <source>
        <dbReference type="ARBA" id="ARBA00022801"/>
    </source>
</evidence>
<dbReference type="InterPro" id="IPR041796">
    <property type="entry name" value="Mre11_N"/>
</dbReference>
<dbReference type="PANTHER" id="PTHR30337:SF0">
    <property type="entry name" value="NUCLEASE SBCCD SUBUNIT D"/>
    <property type="match status" value="1"/>
</dbReference>
<sequence>MTEFTFVHTSDLHLGKGFGQMPDELRGRLIEARHEVLARLIQVARAHNAGHVLVAGDMFDSTGPSEGVRRQAATAMSASEDLQWWIIPGNHDSLQGEELWAAFDSESGDNVHVLREAATLEIEPDVYLLPAPLPRQFPGVDLTGWMADADTPEGALRIGLAHGGVVSFGEDFDSSALIPPDRAKTAQLDYLAMGDWHGYLPVGDRTYYCGSPERDRFKHNGRGACLVVTLAGNGATPKVESVETGRFDWRFADLPLNPGMDAGAELERLLPADRAVRRDVLVQLHATGFLRMAERGAFDEALQQAEPDFARLILQDEELATEYEVGDLDLIAVSGALRAAAEDLHNETQNTDLSAEDARVAQAALNRLWSLVKEG</sequence>
<keyword evidence="6" id="KW-1185">Reference proteome</keyword>
<evidence type="ECO:0000256" key="1">
    <source>
        <dbReference type="ARBA" id="ARBA00022722"/>
    </source>
</evidence>
<organism evidence="5 6">
    <name type="scientific">Shimia abyssi</name>
    <dbReference type="NCBI Taxonomy" id="1662395"/>
    <lineage>
        <taxon>Bacteria</taxon>
        <taxon>Pseudomonadati</taxon>
        <taxon>Pseudomonadota</taxon>
        <taxon>Alphaproteobacteria</taxon>
        <taxon>Rhodobacterales</taxon>
        <taxon>Roseobacteraceae</taxon>
    </lineage>
</organism>
<dbReference type="InterPro" id="IPR004843">
    <property type="entry name" value="Calcineurin-like_PHP"/>
</dbReference>
<dbReference type="AlphaFoldDB" id="A0A2P8F2Y3"/>
<dbReference type="InterPro" id="IPR050535">
    <property type="entry name" value="DNA_Repair-Maintenance_Comp"/>
</dbReference>
<dbReference type="Gene3D" id="3.60.21.10">
    <property type="match status" value="1"/>
</dbReference>
<keyword evidence="1" id="KW-0540">Nuclease</keyword>
<dbReference type="Proteomes" id="UP000240418">
    <property type="component" value="Unassembled WGS sequence"/>
</dbReference>
<dbReference type="OrthoDB" id="9773856at2"/>
<reference evidence="5 6" key="1">
    <citation type="submission" date="2018-03" db="EMBL/GenBank/DDBJ databases">
        <title>Genomic Encyclopedia of Archaeal and Bacterial Type Strains, Phase II (KMG-II): from individual species to whole genera.</title>
        <authorList>
            <person name="Goeker M."/>
        </authorList>
    </citation>
    <scope>NUCLEOTIDE SEQUENCE [LARGE SCALE GENOMIC DNA]</scope>
    <source>
        <strain evidence="5 6">DSM 100673</strain>
    </source>
</reference>
<accession>A0A2P8F2Y3</accession>
<dbReference type="Pfam" id="PF00149">
    <property type="entry name" value="Metallophos"/>
    <property type="match status" value="1"/>
</dbReference>
<keyword evidence="2" id="KW-0378">Hydrolase</keyword>
<evidence type="ECO:0000313" key="5">
    <source>
        <dbReference type="EMBL" id="PSL16046.1"/>
    </source>
</evidence>
<dbReference type="InterPro" id="IPR014577">
    <property type="entry name" value="UCP033093_metalloPase"/>
</dbReference>
<evidence type="ECO:0000259" key="4">
    <source>
        <dbReference type="Pfam" id="PF00149"/>
    </source>
</evidence>
<name>A0A2P8F2Y3_9RHOB</name>
<dbReference type="InterPro" id="IPR029052">
    <property type="entry name" value="Metallo-depent_PP-like"/>
</dbReference>
<feature type="domain" description="Calcineurin-like phosphoesterase" evidence="4">
    <location>
        <begin position="5"/>
        <end position="198"/>
    </location>
</feature>
<keyword evidence="3 5" id="KW-0269">Exonuclease</keyword>
<dbReference type="EMBL" id="PYGJ01000023">
    <property type="protein sequence ID" value="PSL16046.1"/>
    <property type="molecule type" value="Genomic_DNA"/>
</dbReference>
<dbReference type="SUPFAM" id="SSF56300">
    <property type="entry name" value="Metallo-dependent phosphatases"/>
    <property type="match status" value="1"/>
</dbReference>
<dbReference type="PIRSF" id="PIRSF033093">
    <property type="entry name" value="UCP_ML1119"/>
    <property type="match status" value="1"/>
</dbReference>
<dbReference type="PANTHER" id="PTHR30337">
    <property type="entry name" value="COMPONENT OF ATP-DEPENDENT DSDNA EXONUCLEASE"/>
    <property type="match status" value="1"/>
</dbReference>
<dbReference type="RefSeq" id="WP_106610422.1">
    <property type="nucleotide sequence ID" value="NZ_PYGJ01000023.1"/>
</dbReference>